<organism evidence="1 2">
    <name type="scientific">Mycobacterium avium subsp. hominissuis</name>
    <dbReference type="NCBI Taxonomy" id="439334"/>
    <lineage>
        <taxon>Bacteria</taxon>
        <taxon>Bacillati</taxon>
        <taxon>Actinomycetota</taxon>
        <taxon>Actinomycetes</taxon>
        <taxon>Mycobacteriales</taxon>
        <taxon>Mycobacteriaceae</taxon>
        <taxon>Mycobacterium</taxon>
        <taxon>Mycobacterium avium complex (MAC)</taxon>
    </lineage>
</organism>
<protein>
    <submittedName>
        <fullName evidence="1">Uncharacterized protein</fullName>
    </submittedName>
</protein>
<proteinExistence type="predicted"/>
<reference evidence="1 2" key="1">
    <citation type="submission" date="2019-09" db="EMBL/GenBank/DDBJ databases">
        <title>Complete genome sequence of Mycobacterium avium subsp. hominissuis strain JP-H-1.</title>
        <authorList>
            <person name="Kinoshita Y."/>
            <person name="Niwa H."/>
            <person name="Uchida-Fujii E."/>
            <person name="Nukada T."/>
        </authorList>
    </citation>
    <scope>NUCLEOTIDE SEQUENCE [LARGE SCALE GENOMIC DNA]</scope>
    <source>
        <strain evidence="1 2">JP-H-1</strain>
    </source>
</reference>
<dbReference type="AlphaFoldDB" id="A0AAI8SPJ7"/>
<evidence type="ECO:0000313" key="1">
    <source>
        <dbReference type="EMBL" id="BBN49057.1"/>
    </source>
</evidence>
<dbReference type="EMBL" id="AP020326">
    <property type="protein sequence ID" value="BBN49057.1"/>
    <property type="molecule type" value="Genomic_DNA"/>
</dbReference>
<dbReference type="RefSeq" id="WP_019733971.1">
    <property type="nucleotide sequence ID" value="NZ_AP020326.1"/>
</dbReference>
<gene>
    <name evidence="1" type="ORF">JPH1_35320</name>
</gene>
<accession>A0AAI8SPJ7</accession>
<dbReference type="Proteomes" id="UP000327362">
    <property type="component" value="Chromosome"/>
</dbReference>
<evidence type="ECO:0000313" key="2">
    <source>
        <dbReference type="Proteomes" id="UP000327362"/>
    </source>
</evidence>
<name>A0AAI8SPJ7_MYCAV</name>
<sequence length="152" mass="17421">MADIEFNDEFFNRLEKGWRIPLDGTEHDAILAVKRQFEEMGVTPDDAGIAQMVREARSAALASPDMWELSQPGGNAVTYLRNPSDNNRYNVVVRSQMIRNREQQVTLPVVYAQAQEELDTIRAFGVDTRVTITWHERQDESDDPQQWSTVLP</sequence>